<feature type="coiled-coil region" evidence="1">
    <location>
        <begin position="682"/>
        <end position="867"/>
    </location>
</feature>
<keyword evidence="6" id="KW-1185">Reference proteome</keyword>
<dbReference type="InterPro" id="IPR000253">
    <property type="entry name" value="FHA_dom"/>
</dbReference>
<sequence>MKAYLKAPDGNLFNLSPKVTTIGREGCDLTIQVPGVDYQHAVIEYSEQEDCLIIQDLNTAQGTYVNDVRVQNAAVRLAPGDCIRFGYNGMPYELQVEQTSAVTCPPVQQRQAWSGQLTILNESPMYSTTQTQQALQQQQQQQQPPPQTTVWTQPTPQAPIPRPPLRSRPLSAGSNRRSTFDIPRFQTVSTVGSPMARQGAVGGWMTSGQRAAAGSPVVPSPALDLAQQAQEKEQRLVQLTEEVTRLHTFEFESFRKDQLIQQLQQQISDLQTKMRQEPSIIMGSGDPDTTQRLAQLEYEVNAKKAEIMALKEQLNRVQSEGTGNPLMLRQELGERVKEVTNLRNDLERVKKDKSITSGLVTQMQRDMSNKDSTISKLTREIEVLKKDLRERDKLLSNTNVKVNKIREASSTTKVAEERDAREKELISLRQRFKGAENKISEQFNTISTLREELENLKQSLFDEKDQRRKFQTEADSNKTQFLDMQRAERVVRVDLEQAKKELERFRNRVVQTTYSTPGVKAPEKEISDDELMQSLKKQLDERTELLGKIKELQEEVKLASSGTEELKDQGEKLRDTLQESMDRLKETGRLSGALKQELSVIESLTSDSSLLWVRDMVTNILATDLEWEENIEAALEKCGVNCKLSTEAPWKHIELLWAKWESALSEKDRLTAQMAEMEGHHQQDLQLKLDALQKEMEDKLADAVEKARLEGEEKLNRAIDDIRAVEEEKLQNAVAGEKQRVEEMEASMEHLRQSLMQRQDEDKAKLEKASELVSEVEQYKLMEVELKDQLAKLEERMIAEVTQLQEEKDELVKKNEENVESYKEQVRQHSVTICSMEERLSKLTKRSKDYQEEVSSLKKTNAEMRAELDKRIVQKPAVPPKPKVILQRPTEEINALEHVVAMLRQENVELKKTVTEQQDVIMGLRRDLSGASARLSDITGEMSESQKREMEKNRELLGRRETELTELRQQMAKLSKIIDKQKEEVKALQEELSKEKSLSMKYRTDLEEHTSRLQDMSDRLKDEKEEQKKQLDLLDQEGRITSELVGIGAQCRGERHEHIIMRQREALAELRARVKTLEQARPPLPSQDQALQQVVMLKKELAEMRANQALAEDKIIASHTSLDREVGKARGLITPTNPEADMERSAHRETMDTLEGSEQTFLSLLRAIASALELEEVPGLRAMAHMPKDERENLIAEREEACEFLANRIQVLKERIGRKDELLQGYERDLAKLRQAQEIAARKATQVDTLTHDVRSRAEESQYLRESLNRTRDRLNQEKRLNCAIKQKKTFHLENERTHLQPRPASARSRTQQEKIELAARRKAQKELMKRKNYEITTLKGELCDKEQALYDREKRLMSLGLARPVEVLE</sequence>
<feature type="compositionally biased region" description="Pro residues" evidence="2">
    <location>
        <begin position="156"/>
        <end position="166"/>
    </location>
</feature>
<evidence type="ECO:0000259" key="4">
    <source>
        <dbReference type="PROSITE" id="PS50909"/>
    </source>
</evidence>
<evidence type="ECO:0000259" key="3">
    <source>
        <dbReference type="PROSITE" id="PS50006"/>
    </source>
</evidence>
<feature type="coiled-coil region" evidence="1">
    <location>
        <begin position="1195"/>
        <end position="1278"/>
    </location>
</feature>
<evidence type="ECO:0000313" key="6">
    <source>
        <dbReference type="Proteomes" id="UP001519460"/>
    </source>
</evidence>
<dbReference type="InterPro" id="IPR004152">
    <property type="entry name" value="GAT_dom"/>
</dbReference>
<dbReference type="EMBL" id="JACVVK020000373">
    <property type="protein sequence ID" value="KAK7476529.1"/>
    <property type="molecule type" value="Genomic_DNA"/>
</dbReference>
<evidence type="ECO:0000313" key="5">
    <source>
        <dbReference type="EMBL" id="KAK7476529.1"/>
    </source>
</evidence>
<organism evidence="5 6">
    <name type="scientific">Batillaria attramentaria</name>
    <dbReference type="NCBI Taxonomy" id="370345"/>
    <lineage>
        <taxon>Eukaryota</taxon>
        <taxon>Metazoa</taxon>
        <taxon>Spiralia</taxon>
        <taxon>Lophotrochozoa</taxon>
        <taxon>Mollusca</taxon>
        <taxon>Gastropoda</taxon>
        <taxon>Caenogastropoda</taxon>
        <taxon>Sorbeoconcha</taxon>
        <taxon>Cerithioidea</taxon>
        <taxon>Batillariidae</taxon>
        <taxon>Batillaria</taxon>
    </lineage>
</organism>
<name>A0ABD0JP13_9CAEN</name>
<dbReference type="CDD" id="cd22700">
    <property type="entry name" value="FHA_FHAD1"/>
    <property type="match status" value="1"/>
</dbReference>
<dbReference type="SMART" id="SM00240">
    <property type="entry name" value="FHA"/>
    <property type="match status" value="1"/>
</dbReference>
<feature type="domain" description="GAT" evidence="4">
    <location>
        <begin position="693"/>
        <end position="820"/>
    </location>
</feature>
<keyword evidence="1" id="KW-0175">Coiled coil</keyword>
<dbReference type="InterPro" id="IPR008984">
    <property type="entry name" value="SMAD_FHA_dom_sf"/>
</dbReference>
<feature type="compositionally biased region" description="Low complexity" evidence="2">
    <location>
        <begin position="128"/>
        <end position="155"/>
    </location>
</feature>
<feature type="coiled-coil region" evidence="1">
    <location>
        <begin position="293"/>
        <end position="394"/>
    </location>
</feature>
<dbReference type="Gene3D" id="1.10.287.1490">
    <property type="match status" value="1"/>
</dbReference>
<feature type="region of interest" description="Disordered" evidence="2">
    <location>
        <begin position="1003"/>
        <end position="1026"/>
    </location>
</feature>
<proteinExistence type="predicted"/>
<dbReference type="InterPro" id="IPR052642">
    <property type="entry name" value="CC-FHA_domain"/>
</dbReference>
<accession>A0ABD0JP13</accession>
<dbReference type="SUPFAM" id="SSF49879">
    <property type="entry name" value="SMAD/FHA domain"/>
    <property type="match status" value="1"/>
</dbReference>
<dbReference type="PANTHER" id="PTHR18853">
    <property type="entry name" value="FORKHEAD-ASSOCIATED DOMAIN-CONTAINING PROTEIN 1-RELATED"/>
    <property type="match status" value="1"/>
</dbReference>
<reference evidence="5 6" key="1">
    <citation type="journal article" date="2023" name="Sci. Data">
        <title>Genome assembly of the Korean intertidal mud-creeper Batillaria attramentaria.</title>
        <authorList>
            <person name="Patra A.K."/>
            <person name="Ho P.T."/>
            <person name="Jun S."/>
            <person name="Lee S.J."/>
            <person name="Kim Y."/>
            <person name="Won Y.J."/>
        </authorList>
    </citation>
    <scope>NUCLEOTIDE SEQUENCE [LARGE SCALE GENOMIC DNA]</scope>
    <source>
        <strain evidence="5">Wonlab-2016</strain>
    </source>
</reference>
<dbReference type="Proteomes" id="UP001519460">
    <property type="component" value="Unassembled WGS sequence"/>
</dbReference>
<dbReference type="PANTHER" id="PTHR18853:SF10">
    <property type="entry name" value="FHA DOMAIN-CONTAINING PROTEIN"/>
    <property type="match status" value="1"/>
</dbReference>
<dbReference type="Pfam" id="PF00498">
    <property type="entry name" value="FHA"/>
    <property type="match status" value="1"/>
</dbReference>
<evidence type="ECO:0000256" key="2">
    <source>
        <dbReference type="SAM" id="MobiDB-lite"/>
    </source>
</evidence>
<gene>
    <name evidence="5" type="ORF">BaRGS_00032209</name>
</gene>
<dbReference type="Gene3D" id="2.60.200.20">
    <property type="match status" value="1"/>
</dbReference>
<dbReference type="PROSITE" id="PS50006">
    <property type="entry name" value="FHA_DOMAIN"/>
    <property type="match status" value="1"/>
</dbReference>
<feature type="domain" description="FHA" evidence="3">
    <location>
        <begin position="20"/>
        <end position="70"/>
    </location>
</feature>
<feature type="region of interest" description="Disordered" evidence="2">
    <location>
        <begin position="128"/>
        <end position="179"/>
    </location>
</feature>
<comment type="caution">
    <text evidence="5">The sequence shown here is derived from an EMBL/GenBank/DDBJ whole genome shotgun (WGS) entry which is preliminary data.</text>
</comment>
<protein>
    <recommendedName>
        <fullName evidence="7">FHA domain-containing protein</fullName>
    </recommendedName>
</protein>
<dbReference type="PROSITE" id="PS50909">
    <property type="entry name" value="GAT"/>
    <property type="match status" value="1"/>
</dbReference>
<feature type="coiled-coil region" evidence="1">
    <location>
        <begin position="893"/>
        <end position="920"/>
    </location>
</feature>
<feature type="coiled-coil region" evidence="1">
    <location>
        <begin position="418"/>
        <end position="587"/>
    </location>
</feature>
<evidence type="ECO:0000256" key="1">
    <source>
        <dbReference type="SAM" id="Coils"/>
    </source>
</evidence>
<evidence type="ECO:0008006" key="7">
    <source>
        <dbReference type="Google" id="ProtNLM"/>
    </source>
</evidence>